<proteinExistence type="predicted"/>
<dbReference type="KEGG" id="asd:AS9A_4047"/>
<dbReference type="HOGENOM" id="CLU_085645_0_0_11"/>
<dbReference type="eggNOG" id="COG1073">
    <property type="taxonomic scope" value="Bacteria"/>
</dbReference>
<dbReference type="EMBL" id="CP002786">
    <property type="protein sequence ID" value="AEF42481.1"/>
    <property type="molecule type" value="Genomic_DNA"/>
</dbReference>
<dbReference type="Pfam" id="PF07224">
    <property type="entry name" value="Chlorophyllase"/>
    <property type="match status" value="1"/>
</dbReference>
<sequence length="311" mass="32671">MASNPKKLVAKLSRRGPHRVLRGDLAMAGMPGLVFTPENGFSLPAIAFGHQWMTSPDRYIGTFKHLASWGFVVAAPSTERGLVPSANRFAADLNTTLEICTSVRLGPGEISVHPSKLALAGHGFGAGAAILAAAARTEKQVRTVASLYPAPVSPSAETAAAKLDVPALILAAELKSISSNARAIAAGWKGDAVLRLVGKSTVAGILEGRSMLNWLGLGKGNRKTQRITRALLTGYLLSQLADDKTYNAFADPEVPLKGTVTVDPAAPLPEDEFIELFTPPAEAQPLTGPFTVQAEVAGPMEQRAGGLLPRR</sequence>
<dbReference type="AlphaFoldDB" id="F6EII9"/>
<evidence type="ECO:0000313" key="1">
    <source>
        <dbReference type="EMBL" id="AEF42481.1"/>
    </source>
</evidence>
<name>F6EII9_HOYSD</name>
<accession>F6EII9</accession>
<dbReference type="InterPro" id="IPR017395">
    <property type="entry name" value="Chlorophyllase-like"/>
</dbReference>
<protein>
    <recommendedName>
        <fullName evidence="3">Dienelactone hydrolase domain-containing protein</fullName>
    </recommendedName>
</protein>
<organism evidence="1 2">
    <name type="scientific">Hoyosella subflava (strain DSM 45089 / JCM 17490 / NBRC 109087 / DQS3-9A1)</name>
    <name type="common">Amycolicicoccus subflavus</name>
    <dbReference type="NCBI Taxonomy" id="443218"/>
    <lineage>
        <taxon>Bacteria</taxon>
        <taxon>Bacillati</taxon>
        <taxon>Actinomycetota</taxon>
        <taxon>Actinomycetes</taxon>
        <taxon>Mycobacteriales</taxon>
        <taxon>Hoyosellaceae</taxon>
        <taxon>Hoyosella</taxon>
    </lineage>
</organism>
<gene>
    <name evidence="1" type="ordered locus">AS9A_4047</name>
</gene>
<dbReference type="PANTHER" id="PTHR33428:SF14">
    <property type="entry name" value="CARBOXYLESTERASE TYPE B DOMAIN-CONTAINING PROTEIN"/>
    <property type="match status" value="1"/>
</dbReference>
<dbReference type="RefSeq" id="WP_013808830.1">
    <property type="nucleotide sequence ID" value="NC_015564.1"/>
</dbReference>
<dbReference type="Proteomes" id="UP000009235">
    <property type="component" value="Chromosome"/>
</dbReference>
<reference evidence="1 2" key="1">
    <citation type="journal article" date="2011" name="J. Bacteriol.">
        <title>Complete genome sequence of Amycolicicoccus subflavus DQS3-9A1T, an actinomycete isolated from crude oil-polluted soil.</title>
        <authorList>
            <person name="Cai M."/>
            <person name="Chen W.M."/>
            <person name="Nie Y."/>
            <person name="Chi C.Q."/>
            <person name="Wang Y.N."/>
            <person name="Tang Y.Q."/>
            <person name="Li G.Y."/>
            <person name="Wu X.L."/>
        </authorList>
    </citation>
    <scope>NUCLEOTIDE SEQUENCE [LARGE SCALE GENOMIC DNA]</scope>
    <source>
        <strain evidence="2">DSM 45089 / DQS3-9A1</strain>
    </source>
</reference>
<dbReference type="SUPFAM" id="SSF53474">
    <property type="entry name" value="alpha/beta-Hydrolases"/>
    <property type="match status" value="1"/>
</dbReference>
<dbReference type="Gene3D" id="3.40.50.1820">
    <property type="entry name" value="alpha/beta hydrolase"/>
    <property type="match status" value="1"/>
</dbReference>
<keyword evidence="2" id="KW-1185">Reference proteome</keyword>
<evidence type="ECO:0000313" key="2">
    <source>
        <dbReference type="Proteomes" id="UP000009235"/>
    </source>
</evidence>
<dbReference type="ESTHER" id="hoysd-f6eii9">
    <property type="family name" value="Chlorophyllase"/>
</dbReference>
<dbReference type="PANTHER" id="PTHR33428">
    <property type="entry name" value="CHLOROPHYLLASE-2, CHLOROPLASTIC"/>
    <property type="match status" value="1"/>
</dbReference>
<dbReference type="STRING" id="443218.AS9A_4047"/>
<evidence type="ECO:0008006" key="3">
    <source>
        <dbReference type="Google" id="ProtNLM"/>
    </source>
</evidence>
<dbReference type="OrthoDB" id="4772420at2"/>
<dbReference type="InterPro" id="IPR029058">
    <property type="entry name" value="AB_hydrolase_fold"/>
</dbReference>